<name>A0A839ZX98_9CAUL</name>
<feature type="region of interest" description="Disordered" evidence="1">
    <location>
        <begin position="132"/>
        <end position="171"/>
    </location>
</feature>
<evidence type="ECO:0000256" key="1">
    <source>
        <dbReference type="SAM" id="MobiDB-lite"/>
    </source>
</evidence>
<protein>
    <submittedName>
        <fullName evidence="2">Uncharacterized protein</fullName>
    </submittedName>
</protein>
<evidence type="ECO:0000313" key="2">
    <source>
        <dbReference type="EMBL" id="MBB3889797.1"/>
    </source>
</evidence>
<gene>
    <name evidence="2" type="ORF">GGQ61_000494</name>
</gene>
<dbReference type="AlphaFoldDB" id="A0A839ZX98"/>
<feature type="compositionally biased region" description="Basic and acidic residues" evidence="1">
    <location>
        <begin position="139"/>
        <end position="158"/>
    </location>
</feature>
<comment type="caution">
    <text evidence="2">The sequence shown here is derived from an EMBL/GenBank/DDBJ whole genome shotgun (WGS) entry which is preliminary data.</text>
</comment>
<accession>A0A839ZX98</accession>
<proteinExistence type="predicted"/>
<dbReference type="EMBL" id="JACIDK010000001">
    <property type="protein sequence ID" value="MBB3889797.1"/>
    <property type="molecule type" value="Genomic_DNA"/>
</dbReference>
<reference evidence="2 3" key="1">
    <citation type="submission" date="2020-08" db="EMBL/GenBank/DDBJ databases">
        <title>Genomic Encyclopedia of Type Strains, Phase IV (KMG-IV): sequencing the most valuable type-strain genomes for metagenomic binning, comparative biology and taxonomic classification.</title>
        <authorList>
            <person name="Goeker M."/>
        </authorList>
    </citation>
    <scope>NUCLEOTIDE SEQUENCE [LARGE SCALE GENOMIC DNA]</scope>
    <source>
        <strain evidence="2 3">DSM 21793</strain>
    </source>
</reference>
<evidence type="ECO:0000313" key="3">
    <source>
        <dbReference type="Proteomes" id="UP000530564"/>
    </source>
</evidence>
<keyword evidence="3" id="KW-1185">Reference proteome</keyword>
<organism evidence="2 3">
    <name type="scientific">Phenylobacterium haematophilum</name>
    <dbReference type="NCBI Taxonomy" id="98513"/>
    <lineage>
        <taxon>Bacteria</taxon>
        <taxon>Pseudomonadati</taxon>
        <taxon>Pseudomonadota</taxon>
        <taxon>Alphaproteobacteria</taxon>
        <taxon>Caulobacterales</taxon>
        <taxon>Caulobacteraceae</taxon>
        <taxon>Phenylobacterium</taxon>
    </lineage>
</organism>
<sequence>MERAAAAQILGDLVDERHGLAGAVQHHFGQEAALAAGQALAQPAIDDLEEGEVGLVAIHDARAGVNVGLRRIGLDQALAKAVDGRAGDFVNRGAGGGEIGQMSLRQPIGQRHPQFGRDLAGREVGDELADTGQQLARGKLGEGDGGDGTRRDALRQHGGDAAGHDSGFARTGAGLDQDRAVVQADGIAAGTVILQHLGYVAHHSASQT</sequence>
<dbReference type="Proteomes" id="UP000530564">
    <property type="component" value="Unassembled WGS sequence"/>
</dbReference>